<reference evidence="1" key="2">
    <citation type="submission" date="2015-06" db="UniProtKB">
        <authorList>
            <consortium name="EnsemblMetazoa"/>
        </authorList>
    </citation>
    <scope>IDENTIFICATION</scope>
</reference>
<dbReference type="EMBL" id="CAEY01000947">
    <property type="status" value="NOT_ANNOTATED_CDS"/>
    <property type="molecule type" value="Genomic_DNA"/>
</dbReference>
<protein>
    <submittedName>
        <fullName evidence="1">Uncharacterized protein</fullName>
    </submittedName>
</protein>
<dbReference type="HOGENOM" id="CLU_2213245_0_0_1"/>
<reference evidence="2" key="1">
    <citation type="submission" date="2011-08" db="EMBL/GenBank/DDBJ databases">
        <authorList>
            <person name="Rombauts S."/>
        </authorList>
    </citation>
    <scope>NUCLEOTIDE SEQUENCE</scope>
    <source>
        <strain evidence="2">London</strain>
    </source>
</reference>
<sequence length="107" mass="12007">MNSDLARFDHICKASLKAIKEGYFDLRINERAECREKAVPENIMTALTKCEATLPMDSQQAVKDACANEAENAPKWAQVWDCKEKAFGKNYDAMLAYALCTLNQGAR</sequence>
<accession>T1L2G4</accession>
<keyword evidence="2" id="KW-1185">Reference proteome</keyword>
<organism evidence="1 2">
    <name type="scientific">Tetranychus urticae</name>
    <name type="common">Two-spotted spider mite</name>
    <dbReference type="NCBI Taxonomy" id="32264"/>
    <lineage>
        <taxon>Eukaryota</taxon>
        <taxon>Metazoa</taxon>
        <taxon>Ecdysozoa</taxon>
        <taxon>Arthropoda</taxon>
        <taxon>Chelicerata</taxon>
        <taxon>Arachnida</taxon>
        <taxon>Acari</taxon>
        <taxon>Acariformes</taxon>
        <taxon>Trombidiformes</taxon>
        <taxon>Prostigmata</taxon>
        <taxon>Eleutherengona</taxon>
        <taxon>Raphignathae</taxon>
        <taxon>Tetranychoidea</taxon>
        <taxon>Tetranychidae</taxon>
        <taxon>Tetranychus</taxon>
    </lineage>
</organism>
<proteinExistence type="predicted"/>
<dbReference type="Proteomes" id="UP000015104">
    <property type="component" value="Unassembled WGS sequence"/>
</dbReference>
<evidence type="ECO:0000313" key="1">
    <source>
        <dbReference type="EnsemblMetazoa" id="tetur33g00840.1"/>
    </source>
</evidence>
<evidence type="ECO:0000313" key="2">
    <source>
        <dbReference type="Proteomes" id="UP000015104"/>
    </source>
</evidence>
<dbReference type="EnsemblMetazoa" id="tetur33g00840.1">
    <property type="protein sequence ID" value="tetur33g00840.1"/>
    <property type="gene ID" value="tetur33g00840"/>
</dbReference>
<name>T1L2G4_TETUR</name>
<dbReference type="AlphaFoldDB" id="T1L2G4"/>